<dbReference type="Proteomes" id="UP000059574">
    <property type="component" value="Chromosome"/>
</dbReference>
<feature type="transmembrane region" description="Helical" evidence="1">
    <location>
        <begin position="77"/>
        <end position="101"/>
    </location>
</feature>
<dbReference type="RefSeq" id="WP_062289835.1">
    <property type="nucleotide sequence ID" value="NZ_CP013200.1"/>
</dbReference>
<reference evidence="3 4" key="2">
    <citation type="journal article" date="2016" name="J. Biotechnol.">
        <title>Complete genome sequence of Arthrobacter alpinus ERGS4:06, a yellow pigmented bacterium tolerant to cold and radiations isolated from Sikkim Himalaya.</title>
        <authorList>
            <person name="Kumar R."/>
            <person name="Singh D."/>
            <person name="Swarnkar M.K."/>
            <person name="Singh A.K."/>
            <person name="Kumar S."/>
        </authorList>
    </citation>
    <scope>NUCLEOTIDE SEQUENCE [LARGE SCALE GENOMIC DNA]</scope>
    <source>
        <strain evidence="3 4">ERGS4:06</strain>
    </source>
</reference>
<dbReference type="EMBL" id="CP013200">
    <property type="protein sequence ID" value="ALO67297.1"/>
    <property type="molecule type" value="Genomic_DNA"/>
</dbReference>
<feature type="transmembrane region" description="Helical" evidence="1">
    <location>
        <begin position="44"/>
        <end position="70"/>
    </location>
</feature>
<evidence type="ECO:0000256" key="2">
    <source>
        <dbReference type="SAM" id="SignalP"/>
    </source>
</evidence>
<keyword evidence="1" id="KW-1133">Transmembrane helix</keyword>
<feature type="transmembrane region" description="Helical" evidence="1">
    <location>
        <begin position="107"/>
        <end position="132"/>
    </location>
</feature>
<organism evidence="3 4">
    <name type="scientific">Arthrobacter alpinus</name>
    <dbReference type="NCBI Taxonomy" id="656366"/>
    <lineage>
        <taxon>Bacteria</taxon>
        <taxon>Bacillati</taxon>
        <taxon>Actinomycetota</taxon>
        <taxon>Actinomycetes</taxon>
        <taxon>Micrococcales</taxon>
        <taxon>Micrococcaceae</taxon>
        <taxon>Arthrobacter</taxon>
    </lineage>
</organism>
<name>A0A0S2M107_9MICC</name>
<protein>
    <submittedName>
        <fullName evidence="3">Uncharacterized protein</fullName>
    </submittedName>
</protein>
<keyword evidence="1" id="KW-0472">Membrane</keyword>
<dbReference type="AlphaFoldDB" id="A0A0S2M107"/>
<proteinExistence type="predicted"/>
<evidence type="ECO:0000313" key="3">
    <source>
        <dbReference type="EMBL" id="ALO67297.1"/>
    </source>
</evidence>
<evidence type="ECO:0000313" key="4">
    <source>
        <dbReference type="Proteomes" id="UP000059574"/>
    </source>
</evidence>
<keyword evidence="2" id="KW-0732">Signal</keyword>
<accession>A0A0S2M107</accession>
<reference evidence="4" key="1">
    <citation type="submission" date="2015-11" db="EMBL/GenBank/DDBJ databases">
        <authorList>
            <person name="Kumar R."/>
            <person name="Singh D."/>
            <person name="Swarnkar M.K."/>
            <person name="Singh A.K."/>
            <person name="Kumar S."/>
        </authorList>
    </citation>
    <scope>NUCLEOTIDE SEQUENCE [LARGE SCALE GENOMIC DNA]</scope>
    <source>
        <strain evidence="4">ERGS4:06</strain>
    </source>
</reference>
<evidence type="ECO:0000256" key="1">
    <source>
        <dbReference type="SAM" id="Phobius"/>
    </source>
</evidence>
<gene>
    <name evidence="3" type="ORF">AS189_13280</name>
</gene>
<feature type="signal peptide" evidence="2">
    <location>
        <begin position="1"/>
        <end position="21"/>
    </location>
</feature>
<feature type="chain" id="PRO_5039332680" evidence="2">
    <location>
        <begin position="22"/>
        <end position="147"/>
    </location>
</feature>
<sequence length="147" mass="14876">MKLARPALVTLLIFGAISAFAGAGMALAFNGAGMSLTLLAGSPFHSFVVPGLILGLVVGGTQLLAAIALLANRQWSLLAAAMAGFGMLIWIFVELAVIQGYSFLQAIYFGLGIAELTLILTLLGIAAGTLAIGHAGAGHGSRPGLSR</sequence>
<keyword evidence="1" id="KW-0812">Transmembrane</keyword>